<organism evidence="4 5">
    <name type="scientific">Sedimentitalea nanhaiensis</name>
    <dbReference type="NCBI Taxonomy" id="999627"/>
    <lineage>
        <taxon>Bacteria</taxon>
        <taxon>Pseudomonadati</taxon>
        <taxon>Pseudomonadota</taxon>
        <taxon>Alphaproteobacteria</taxon>
        <taxon>Rhodobacterales</taxon>
        <taxon>Paracoccaceae</taxon>
        <taxon>Sedimentitalea</taxon>
    </lineage>
</organism>
<dbReference type="Proteomes" id="UP000182466">
    <property type="component" value="Unassembled WGS sequence"/>
</dbReference>
<dbReference type="STRING" id="999627.SAMN05216236_1573"/>
<dbReference type="PANTHER" id="PTHR13789">
    <property type="entry name" value="MONOOXYGENASE"/>
    <property type="match status" value="1"/>
</dbReference>
<dbReference type="Gene3D" id="3.50.50.60">
    <property type="entry name" value="FAD/NAD(P)-binding domain"/>
    <property type="match status" value="1"/>
</dbReference>
<sequence length="390" mass="41740">MANSSLNILIVGGGIAGCAAGISFSSAGHNVRIVEKQELWKFQSSGIFVYSNGLESLRDLGVLDEILIAGFTIPDGINSYFDHSGAEIVETKYPTADDGKIPAILGIKRAELHRVMANKLAAMGVEIILGTTVTSIQQSEHTASVTLTDGSCDSYDLVIGADGLRSEIRPMIGIDVKPKYTGFGIWRSVHERPETLVNKIMMMGPGKRFGIMPISDDRLYTFGTVAEPEGSFFPPETWAETMQSRFAEFSGPARQFLDALGPESEILYTAVEEVVLPLPWHRGRVVLIGDACHASTPFMGQGGAMAMQDAVVLALLLAGDLSVDAALQKFGELRLPVCQFVQNVSRAVGEAGAKESKSASSPDYSGLRDTAQTAVDDFYGTLRALNGTAP</sequence>
<dbReference type="Pfam" id="PF01494">
    <property type="entry name" value="FAD_binding_3"/>
    <property type="match status" value="1"/>
</dbReference>
<dbReference type="InterPro" id="IPR050493">
    <property type="entry name" value="FAD-dep_Monooxygenase_BioMet"/>
</dbReference>
<dbReference type="InterPro" id="IPR036188">
    <property type="entry name" value="FAD/NAD-bd_sf"/>
</dbReference>
<gene>
    <name evidence="4" type="ORF">SAMN05216236_1573</name>
</gene>
<dbReference type="SUPFAM" id="SSF51905">
    <property type="entry name" value="FAD/NAD(P)-binding domain"/>
    <property type="match status" value="1"/>
</dbReference>
<feature type="domain" description="FAD-binding" evidence="3">
    <location>
        <begin position="7"/>
        <end position="339"/>
    </location>
</feature>
<evidence type="ECO:0000313" key="5">
    <source>
        <dbReference type="Proteomes" id="UP000182466"/>
    </source>
</evidence>
<keyword evidence="1" id="KW-0560">Oxidoreductase</keyword>
<accession>A0A1I7EB01</accession>
<evidence type="ECO:0000256" key="1">
    <source>
        <dbReference type="ARBA" id="ARBA00023002"/>
    </source>
</evidence>
<keyword evidence="2" id="KW-0503">Monooxygenase</keyword>
<keyword evidence="5" id="KW-1185">Reference proteome</keyword>
<evidence type="ECO:0000313" key="4">
    <source>
        <dbReference type="EMBL" id="SFU21108.1"/>
    </source>
</evidence>
<dbReference type="InterPro" id="IPR002938">
    <property type="entry name" value="FAD-bd"/>
</dbReference>
<protein>
    <submittedName>
        <fullName evidence="4">2-polyprenyl-6-methoxyphenol hydroxylase</fullName>
    </submittedName>
</protein>
<dbReference type="OrthoDB" id="4230779at2"/>
<reference evidence="4 5" key="1">
    <citation type="submission" date="2016-10" db="EMBL/GenBank/DDBJ databases">
        <authorList>
            <person name="de Groot N.N."/>
        </authorList>
    </citation>
    <scope>NUCLEOTIDE SEQUENCE [LARGE SCALE GENOMIC DNA]</scope>
    <source>
        <strain evidence="4 5">CGMCC 1.10959</strain>
    </source>
</reference>
<dbReference type="PRINTS" id="PR00420">
    <property type="entry name" value="RNGMNOXGNASE"/>
</dbReference>
<dbReference type="RefSeq" id="WP_036049794.1">
    <property type="nucleotide sequence ID" value="NZ_FPAW01000057.1"/>
</dbReference>
<dbReference type="eggNOG" id="COG0654">
    <property type="taxonomic scope" value="Bacteria"/>
</dbReference>
<dbReference type="PANTHER" id="PTHR13789:SF309">
    <property type="entry name" value="PUTATIVE (AFU_ORTHOLOGUE AFUA_6G14510)-RELATED"/>
    <property type="match status" value="1"/>
</dbReference>
<dbReference type="GO" id="GO:0004497">
    <property type="term" value="F:monooxygenase activity"/>
    <property type="evidence" value="ECO:0007669"/>
    <property type="project" value="UniProtKB-KW"/>
</dbReference>
<dbReference type="GO" id="GO:0071949">
    <property type="term" value="F:FAD binding"/>
    <property type="evidence" value="ECO:0007669"/>
    <property type="project" value="InterPro"/>
</dbReference>
<evidence type="ECO:0000256" key="2">
    <source>
        <dbReference type="ARBA" id="ARBA00023033"/>
    </source>
</evidence>
<dbReference type="AlphaFoldDB" id="A0A1I7EB01"/>
<dbReference type="EMBL" id="FPAW01000057">
    <property type="protein sequence ID" value="SFU21108.1"/>
    <property type="molecule type" value="Genomic_DNA"/>
</dbReference>
<name>A0A1I7EB01_9RHOB</name>
<evidence type="ECO:0000259" key="3">
    <source>
        <dbReference type="Pfam" id="PF01494"/>
    </source>
</evidence>
<proteinExistence type="predicted"/>